<evidence type="ECO:0000256" key="1">
    <source>
        <dbReference type="ARBA" id="ARBA00004370"/>
    </source>
</evidence>
<dbReference type="PANTHER" id="PTHR45656:SF4">
    <property type="entry name" value="PROTEIN CBR-CLEC-78"/>
    <property type="match status" value="1"/>
</dbReference>
<dbReference type="PANTHER" id="PTHR45656">
    <property type="entry name" value="PROTEIN CBR-CLEC-78"/>
    <property type="match status" value="1"/>
</dbReference>
<dbReference type="InterPro" id="IPR035976">
    <property type="entry name" value="Sushi/SCR/CCP_sf"/>
</dbReference>
<name>R7U8Q0_CAPTE</name>
<feature type="non-terminal residue" evidence="9">
    <location>
        <position position="1"/>
    </location>
</feature>
<evidence type="ECO:0000259" key="8">
    <source>
        <dbReference type="PROSITE" id="PS50923"/>
    </source>
</evidence>
<keyword evidence="11" id="KW-1185">Reference proteome</keyword>
<organism evidence="9">
    <name type="scientific">Capitella teleta</name>
    <name type="common">Polychaete worm</name>
    <dbReference type="NCBI Taxonomy" id="283909"/>
    <lineage>
        <taxon>Eukaryota</taxon>
        <taxon>Metazoa</taxon>
        <taxon>Spiralia</taxon>
        <taxon>Lophotrochozoa</taxon>
        <taxon>Annelida</taxon>
        <taxon>Polychaeta</taxon>
        <taxon>Sedentaria</taxon>
        <taxon>Scolecida</taxon>
        <taxon>Capitellidae</taxon>
        <taxon>Capitella</taxon>
    </lineage>
</organism>
<gene>
    <name evidence="9" type="ORF">CAPTEDRAFT_117873</name>
</gene>
<feature type="disulfide bond" evidence="7">
    <location>
        <begin position="266"/>
        <end position="293"/>
    </location>
</feature>
<evidence type="ECO:0000256" key="5">
    <source>
        <dbReference type="ARBA" id="ARBA00023157"/>
    </source>
</evidence>
<keyword evidence="7" id="KW-0768">Sushi</keyword>
<evidence type="ECO:0000313" key="9">
    <source>
        <dbReference type="EMBL" id="ELU02745.1"/>
    </source>
</evidence>
<dbReference type="EnsemblMetazoa" id="CapteT117873">
    <property type="protein sequence ID" value="CapteP117873"/>
    <property type="gene ID" value="CapteG117873"/>
</dbReference>
<feature type="domain" description="Sushi" evidence="8">
    <location>
        <begin position="180"/>
        <end position="237"/>
    </location>
</feature>
<dbReference type="STRING" id="283909.R7U8Q0"/>
<dbReference type="OrthoDB" id="9991441at2759"/>
<dbReference type="Proteomes" id="UP000014760">
    <property type="component" value="Unassembled WGS sequence"/>
</dbReference>
<evidence type="ECO:0000256" key="7">
    <source>
        <dbReference type="PROSITE-ProRule" id="PRU00302"/>
    </source>
</evidence>
<sequence length="365" mass="39304">CAHPGRPHHGDVTGKEWPAKYGHVAHYTCDHGYKLNGQSEATCQTDESWSHASPICEAILCPLPTLGDQAAPLNIKDAYRVGEQLFHGCAEGYEMNGSPIQICEQSGNIGVWQGVTPKCEKVSCGDPGSPLHGQRIGDSFAYTDEVSFSCEEGYQLQGSAKMFCMSNAKWTGTKPTCEAIMCDALEAPSNADILSSNTHYGGRTVFACHEGHLMQGEAELTCTGDGQWDADPPTCIAAICPDPIVPNHCSKDGNRFYFPYNVTYHCFAGYTMTGAAIVSCLADGTWSEVPPTCNEMSCTPLEAPDNGRVLSCEGSIGSFCNMTCDDGYIIRTGSNTRLCLPNGQWGGRNFSCMGGSIYQVLHRIT</sequence>
<feature type="domain" description="Sushi" evidence="8">
    <location>
        <begin position="59"/>
        <end position="121"/>
    </location>
</feature>
<dbReference type="EMBL" id="AMQN01008725">
    <property type="status" value="NOT_ANNOTATED_CDS"/>
    <property type="molecule type" value="Genomic_DNA"/>
</dbReference>
<reference evidence="11" key="1">
    <citation type="submission" date="2012-12" db="EMBL/GenBank/DDBJ databases">
        <authorList>
            <person name="Hellsten U."/>
            <person name="Grimwood J."/>
            <person name="Chapman J.A."/>
            <person name="Shapiro H."/>
            <person name="Aerts A."/>
            <person name="Otillar R.P."/>
            <person name="Terry A.Y."/>
            <person name="Boore J.L."/>
            <person name="Simakov O."/>
            <person name="Marletaz F."/>
            <person name="Cho S.-J."/>
            <person name="Edsinger-Gonzales E."/>
            <person name="Havlak P."/>
            <person name="Kuo D.-H."/>
            <person name="Larsson T."/>
            <person name="Lv J."/>
            <person name="Arendt D."/>
            <person name="Savage R."/>
            <person name="Osoegawa K."/>
            <person name="de Jong P."/>
            <person name="Lindberg D.R."/>
            <person name="Seaver E.C."/>
            <person name="Weisblat D.A."/>
            <person name="Putnam N.H."/>
            <person name="Grigoriev I.V."/>
            <person name="Rokhsar D.S."/>
        </authorList>
    </citation>
    <scope>NUCLEOTIDE SEQUENCE</scope>
    <source>
        <strain evidence="11">I ESC-2004</strain>
    </source>
</reference>
<keyword evidence="3" id="KW-0677">Repeat</keyword>
<keyword evidence="6" id="KW-0325">Glycoprotein</keyword>
<keyword evidence="4" id="KW-0472">Membrane</keyword>
<dbReference type="FunFam" id="2.10.70.10:FF:000011">
    <property type="entry name" value="CUB and sushi domain-containing protein 3 isoform A"/>
    <property type="match status" value="1"/>
</dbReference>
<feature type="domain" description="Sushi" evidence="8">
    <location>
        <begin position="238"/>
        <end position="295"/>
    </location>
</feature>
<feature type="domain" description="Sushi" evidence="8">
    <location>
        <begin position="1"/>
        <end position="58"/>
    </location>
</feature>
<feature type="disulfide bond" evidence="7">
    <location>
        <begin position="150"/>
        <end position="177"/>
    </location>
</feature>
<dbReference type="Pfam" id="PF00084">
    <property type="entry name" value="Sushi"/>
    <property type="match status" value="6"/>
</dbReference>
<dbReference type="HOGENOM" id="CLU_020107_5_1_1"/>
<feature type="domain" description="Sushi" evidence="8">
    <location>
        <begin position="122"/>
        <end position="179"/>
    </location>
</feature>
<keyword evidence="5 7" id="KW-1015">Disulfide bond</keyword>
<feature type="domain" description="Sushi" evidence="8">
    <location>
        <begin position="296"/>
        <end position="354"/>
    </location>
</feature>
<dbReference type="SUPFAM" id="SSF57535">
    <property type="entry name" value="Complement control module/SCR domain"/>
    <property type="match status" value="6"/>
</dbReference>
<accession>R7U8Q0</accession>
<dbReference type="InterPro" id="IPR051277">
    <property type="entry name" value="SEZ6_CSMD_C4BPB_Regulators"/>
</dbReference>
<dbReference type="EMBL" id="KB303819">
    <property type="protein sequence ID" value="ELU02745.1"/>
    <property type="molecule type" value="Genomic_DNA"/>
</dbReference>
<keyword evidence="2" id="KW-0732">Signal</keyword>
<evidence type="ECO:0000256" key="6">
    <source>
        <dbReference type="ARBA" id="ARBA00023180"/>
    </source>
</evidence>
<evidence type="ECO:0000313" key="10">
    <source>
        <dbReference type="EnsemblMetazoa" id="CapteP117873"/>
    </source>
</evidence>
<evidence type="ECO:0000256" key="2">
    <source>
        <dbReference type="ARBA" id="ARBA00022729"/>
    </source>
</evidence>
<proteinExistence type="predicted"/>
<dbReference type="SMART" id="SM00032">
    <property type="entry name" value="CCP"/>
    <property type="match status" value="6"/>
</dbReference>
<reference evidence="9 11" key="2">
    <citation type="journal article" date="2013" name="Nature">
        <title>Insights into bilaterian evolution from three spiralian genomes.</title>
        <authorList>
            <person name="Simakov O."/>
            <person name="Marletaz F."/>
            <person name="Cho S.J."/>
            <person name="Edsinger-Gonzales E."/>
            <person name="Havlak P."/>
            <person name="Hellsten U."/>
            <person name="Kuo D.H."/>
            <person name="Larsson T."/>
            <person name="Lv J."/>
            <person name="Arendt D."/>
            <person name="Savage R."/>
            <person name="Osoegawa K."/>
            <person name="de Jong P."/>
            <person name="Grimwood J."/>
            <person name="Chapman J.A."/>
            <person name="Shapiro H."/>
            <person name="Aerts A."/>
            <person name="Otillar R.P."/>
            <person name="Terry A.Y."/>
            <person name="Boore J.L."/>
            <person name="Grigoriev I.V."/>
            <person name="Lindberg D.R."/>
            <person name="Seaver E.C."/>
            <person name="Weisblat D.A."/>
            <person name="Putnam N.H."/>
            <person name="Rokhsar D.S."/>
        </authorList>
    </citation>
    <scope>NUCLEOTIDE SEQUENCE</scope>
    <source>
        <strain evidence="9 11">I ESC-2004</strain>
    </source>
</reference>
<dbReference type="AlphaFoldDB" id="R7U8Q0"/>
<protein>
    <recommendedName>
        <fullName evidence="8">Sushi domain-containing protein</fullName>
    </recommendedName>
</protein>
<dbReference type="GO" id="GO:0016020">
    <property type="term" value="C:membrane"/>
    <property type="evidence" value="ECO:0007669"/>
    <property type="project" value="UniProtKB-SubCell"/>
</dbReference>
<dbReference type="PROSITE" id="PS50923">
    <property type="entry name" value="SUSHI"/>
    <property type="match status" value="6"/>
</dbReference>
<evidence type="ECO:0000256" key="3">
    <source>
        <dbReference type="ARBA" id="ARBA00022737"/>
    </source>
</evidence>
<evidence type="ECO:0000256" key="4">
    <source>
        <dbReference type="ARBA" id="ARBA00023136"/>
    </source>
</evidence>
<comment type="caution">
    <text evidence="7">Lacks conserved residue(s) required for the propagation of feature annotation.</text>
</comment>
<dbReference type="CDD" id="cd00033">
    <property type="entry name" value="CCP"/>
    <property type="match status" value="6"/>
</dbReference>
<dbReference type="InterPro" id="IPR000436">
    <property type="entry name" value="Sushi_SCR_CCP_dom"/>
</dbReference>
<evidence type="ECO:0000313" key="11">
    <source>
        <dbReference type="Proteomes" id="UP000014760"/>
    </source>
</evidence>
<feature type="disulfide bond" evidence="7">
    <location>
        <begin position="29"/>
        <end position="56"/>
    </location>
</feature>
<dbReference type="Gene3D" id="2.10.70.10">
    <property type="entry name" value="Complement Module, domain 1"/>
    <property type="match status" value="6"/>
</dbReference>
<feature type="disulfide bond" evidence="7">
    <location>
        <begin position="208"/>
        <end position="235"/>
    </location>
</feature>
<reference evidence="10" key="3">
    <citation type="submission" date="2015-06" db="UniProtKB">
        <authorList>
            <consortium name="EnsemblMetazoa"/>
        </authorList>
    </citation>
    <scope>IDENTIFICATION</scope>
</reference>
<dbReference type="EMBL" id="AMQN01008724">
    <property type="status" value="NOT_ANNOTATED_CDS"/>
    <property type="molecule type" value="Genomic_DNA"/>
</dbReference>
<dbReference type="OMA" id="CKETCIL"/>
<comment type="subcellular location">
    <subcellularLocation>
        <location evidence="1">Membrane</location>
    </subcellularLocation>
</comment>